<feature type="domain" description="THAP-type" evidence="5">
    <location>
        <begin position="3"/>
        <end position="88"/>
    </location>
</feature>
<dbReference type="GO" id="GO:0008270">
    <property type="term" value="F:zinc ion binding"/>
    <property type="evidence" value="ECO:0007669"/>
    <property type="project" value="UniProtKB-KW"/>
</dbReference>
<proteinExistence type="predicted"/>
<dbReference type="InterPro" id="IPR006612">
    <property type="entry name" value="THAP_Znf"/>
</dbReference>
<accession>A0A9N9MK85</accession>
<protein>
    <recommendedName>
        <fullName evidence="5">THAP-type domain-containing protein</fullName>
    </recommendedName>
</protein>
<keyword evidence="7" id="KW-1185">Reference proteome</keyword>
<keyword evidence="2" id="KW-0863">Zinc-finger</keyword>
<keyword evidence="3" id="KW-0862">Zinc</keyword>
<gene>
    <name evidence="6" type="ORF">CEUTPL_LOCUS4638</name>
</gene>
<evidence type="ECO:0000259" key="5">
    <source>
        <dbReference type="SMART" id="SM00980"/>
    </source>
</evidence>
<dbReference type="EMBL" id="OU892278">
    <property type="protein sequence ID" value="CAG9763990.1"/>
    <property type="molecule type" value="Genomic_DNA"/>
</dbReference>
<organism evidence="6 7">
    <name type="scientific">Ceutorhynchus assimilis</name>
    <name type="common">cabbage seed weevil</name>
    <dbReference type="NCBI Taxonomy" id="467358"/>
    <lineage>
        <taxon>Eukaryota</taxon>
        <taxon>Metazoa</taxon>
        <taxon>Ecdysozoa</taxon>
        <taxon>Arthropoda</taxon>
        <taxon>Hexapoda</taxon>
        <taxon>Insecta</taxon>
        <taxon>Pterygota</taxon>
        <taxon>Neoptera</taxon>
        <taxon>Endopterygota</taxon>
        <taxon>Coleoptera</taxon>
        <taxon>Polyphaga</taxon>
        <taxon>Cucujiformia</taxon>
        <taxon>Curculionidae</taxon>
        <taxon>Ceutorhynchinae</taxon>
        <taxon>Ceutorhynchus</taxon>
    </lineage>
</organism>
<keyword evidence="4" id="KW-0238">DNA-binding</keyword>
<sequence>MPAICCISTCMKSGTSKHCFLNPAKDKQRFERWIILCGNQRLVTETTPEQVYKSYRVCSLHFCEKDVGSNGKLKPTVVPSLSLPAPLKIVPLDVETPSTSRPTQLMIDNEVASTSSHGEITFSPKEPENVLSKTNTKICSTPRKQKTEYRCIE</sequence>
<dbReference type="SUPFAM" id="SSF57716">
    <property type="entry name" value="Glucocorticoid receptor-like (DNA-binding domain)"/>
    <property type="match status" value="1"/>
</dbReference>
<evidence type="ECO:0000256" key="2">
    <source>
        <dbReference type="ARBA" id="ARBA00022771"/>
    </source>
</evidence>
<evidence type="ECO:0000256" key="3">
    <source>
        <dbReference type="ARBA" id="ARBA00022833"/>
    </source>
</evidence>
<dbReference type="Proteomes" id="UP001152799">
    <property type="component" value="Chromosome 2"/>
</dbReference>
<dbReference type="AlphaFoldDB" id="A0A9N9MK85"/>
<evidence type="ECO:0000256" key="1">
    <source>
        <dbReference type="ARBA" id="ARBA00022723"/>
    </source>
</evidence>
<dbReference type="SMART" id="SM00980">
    <property type="entry name" value="THAP"/>
    <property type="match status" value="1"/>
</dbReference>
<reference evidence="6" key="1">
    <citation type="submission" date="2022-01" db="EMBL/GenBank/DDBJ databases">
        <authorList>
            <person name="King R."/>
        </authorList>
    </citation>
    <scope>NUCLEOTIDE SEQUENCE</scope>
</reference>
<dbReference type="Pfam" id="PF05485">
    <property type="entry name" value="THAP"/>
    <property type="match status" value="1"/>
</dbReference>
<name>A0A9N9MK85_9CUCU</name>
<dbReference type="OrthoDB" id="6778722at2759"/>
<evidence type="ECO:0000313" key="6">
    <source>
        <dbReference type="EMBL" id="CAG9763990.1"/>
    </source>
</evidence>
<evidence type="ECO:0000313" key="7">
    <source>
        <dbReference type="Proteomes" id="UP001152799"/>
    </source>
</evidence>
<dbReference type="GO" id="GO:0003677">
    <property type="term" value="F:DNA binding"/>
    <property type="evidence" value="ECO:0007669"/>
    <property type="project" value="UniProtKB-KW"/>
</dbReference>
<evidence type="ECO:0000256" key="4">
    <source>
        <dbReference type="ARBA" id="ARBA00023125"/>
    </source>
</evidence>
<keyword evidence="1" id="KW-0479">Metal-binding</keyword>